<protein>
    <submittedName>
        <fullName evidence="12">Uncharacterized protein</fullName>
    </submittedName>
</protein>
<dbReference type="PANTHER" id="PTHR11690:SF248">
    <property type="entry name" value="PICKPOCKET 17, ISOFORM A"/>
    <property type="match status" value="1"/>
</dbReference>
<organism evidence="12 13">
    <name type="scientific">Owenia fusiformis</name>
    <name type="common">Polychaete worm</name>
    <dbReference type="NCBI Taxonomy" id="6347"/>
    <lineage>
        <taxon>Eukaryota</taxon>
        <taxon>Metazoa</taxon>
        <taxon>Spiralia</taxon>
        <taxon>Lophotrochozoa</taxon>
        <taxon>Annelida</taxon>
        <taxon>Polychaeta</taxon>
        <taxon>Sedentaria</taxon>
        <taxon>Canalipalpata</taxon>
        <taxon>Sabellida</taxon>
        <taxon>Oweniida</taxon>
        <taxon>Oweniidae</taxon>
        <taxon>Owenia</taxon>
    </lineage>
</organism>
<proteinExistence type="inferred from homology"/>
<evidence type="ECO:0000256" key="1">
    <source>
        <dbReference type="ARBA" id="ARBA00004141"/>
    </source>
</evidence>
<reference evidence="12" key="1">
    <citation type="submission" date="2022-03" db="EMBL/GenBank/DDBJ databases">
        <authorList>
            <person name="Martin C."/>
        </authorList>
    </citation>
    <scope>NUCLEOTIDE SEQUENCE</scope>
</reference>
<comment type="subcellular location">
    <subcellularLocation>
        <location evidence="1">Membrane</location>
        <topology evidence="1">Multi-pass membrane protein</topology>
    </subcellularLocation>
</comment>
<keyword evidence="7 11" id="KW-0406">Ion transport</keyword>
<evidence type="ECO:0000256" key="10">
    <source>
        <dbReference type="ARBA" id="ARBA00023303"/>
    </source>
</evidence>
<dbReference type="InterPro" id="IPR001873">
    <property type="entry name" value="ENaC"/>
</dbReference>
<keyword evidence="10 11" id="KW-0407">Ion channel</keyword>
<gene>
    <name evidence="12" type="ORF">OFUS_LOCUS19547</name>
</gene>
<dbReference type="GO" id="GO:0005886">
    <property type="term" value="C:plasma membrane"/>
    <property type="evidence" value="ECO:0007669"/>
    <property type="project" value="TreeGrafter"/>
</dbReference>
<keyword evidence="3 11" id="KW-0894">Sodium channel</keyword>
<dbReference type="AlphaFoldDB" id="A0A8J1XZ40"/>
<evidence type="ECO:0000256" key="8">
    <source>
        <dbReference type="ARBA" id="ARBA00023136"/>
    </source>
</evidence>
<evidence type="ECO:0000313" key="12">
    <source>
        <dbReference type="EMBL" id="CAH1794933.1"/>
    </source>
</evidence>
<keyword evidence="4 11" id="KW-0812">Transmembrane</keyword>
<evidence type="ECO:0000313" key="13">
    <source>
        <dbReference type="Proteomes" id="UP000749559"/>
    </source>
</evidence>
<keyword evidence="8" id="KW-0472">Membrane</keyword>
<evidence type="ECO:0000256" key="4">
    <source>
        <dbReference type="ARBA" id="ARBA00022692"/>
    </source>
</evidence>
<accession>A0A8J1XZ40</accession>
<dbReference type="Proteomes" id="UP000749559">
    <property type="component" value="Unassembled WGS sequence"/>
</dbReference>
<comment type="similarity">
    <text evidence="11">Belongs to the amiloride-sensitive sodium channel (TC 1.A.6) family.</text>
</comment>
<dbReference type="OrthoDB" id="6236903at2759"/>
<dbReference type="Gene3D" id="2.60.470.10">
    <property type="entry name" value="Acid-sensing ion channels like domains"/>
    <property type="match status" value="1"/>
</dbReference>
<dbReference type="GO" id="GO:0015280">
    <property type="term" value="F:ligand-gated sodium channel activity"/>
    <property type="evidence" value="ECO:0007669"/>
    <property type="project" value="TreeGrafter"/>
</dbReference>
<keyword evidence="13" id="KW-1185">Reference proteome</keyword>
<sequence>MTQTRQRKKDKNASPNEVLVKFMKTTSIRGLPRIVNSESKIWCVVHILVFLAALGLTLYMVQNILKEYFEYKVTTSVDLSRNTEDTHFPDVTLCNINPHSKTFKDITRETLSKAWSKVDGNTAQKTKDPHKSYKKLLEEFRRMGMKDAVESKTFFHASLSPHELEMSGHKKGDFIRDCKLKDWYGRETPCEMKQLILFRDLDKLNCYTFQLHTQELNATRLQRLRGVSFVLFLAPLAPDVFYEIPENVPSSNGAIVYIHEPNTMPSKSKGFTVSPGFETLVSVSVIHSIQLPAPYGNCKEEFEDIKSGRREFVYDHATCFAKCAQDVFKESCNCSWEEIPSFGDHHPLYCMNMNLPREALKKNDRCLQKARIKLTSHKQKHQCSHCKEKCSTYSYQNSISQSVWPDVSTHLGMYKRYIRKGTACNQLFTEYEDLLTGNGKNLTMLEIHTKLRAYNGVKDSLIKLDVMLNSKDVLTYEQKKIVTLANLLSSLGSTLIFGIGFTYFAFAEIFECLFYFIKSCIKRENRDVQTDSICIDIKGENIKGAMSDKSTIRVTP</sequence>
<evidence type="ECO:0000256" key="11">
    <source>
        <dbReference type="RuleBase" id="RU000679"/>
    </source>
</evidence>
<dbReference type="Pfam" id="PF00858">
    <property type="entry name" value="ASC"/>
    <property type="match status" value="1"/>
</dbReference>
<dbReference type="PRINTS" id="PR01078">
    <property type="entry name" value="AMINACHANNEL"/>
</dbReference>
<evidence type="ECO:0000256" key="2">
    <source>
        <dbReference type="ARBA" id="ARBA00022448"/>
    </source>
</evidence>
<keyword evidence="9 11" id="KW-0739">Sodium transport</keyword>
<keyword evidence="5" id="KW-1133">Transmembrane helix</keyword>
<keyword evidence="2 11" id="KW-0813">Transport</keyword>
<evidence type="ECO:0000256" key="6">
    <source>
        <dbReference type="ARBA" id="ARBA00023053"/>
    </source>
</evidence>
<evidence type="ECO:0000256" key="7">
    <source>
        <dbReference type="ARBA" id="ARBA00023065"/>
    </source>
</evidence>
<evidence type="ECO:0000256" key="5">
    <source>
        <dbReference type="ARBA" id="ARBA00022989"/>
    </source>
</evidence>
<name>A0A8J1XZ40_OWEFU</name>
<dbReference type="PANTHER" id="PTHR11690">
    <property type="entry name" value="AMILORIDE-SENSITIVE SODIUM CHANNEL-RELATED"/>
    <property type="match status" value="1"/>
</dbReference>
<evidence type="ECO:0000256" key="9">
    <source>
        <dbReference type="ARBA" id="ARBA00023201"/>
    </source>
</evidence>
<keyword evidence="6" id="KW-0915">Sodium</keyword>
<comment type="caution">
    <text evidence="12">The sequence shown here is derived from an EMBL/GenBank/DDBJ whole genome shotgun (WGS) entry which is preliminary data.</text>
</comment>
<dbReference type="EMBL" id="CAIIXF020000009">
    <property type="protein sequence ID" value="CAH1794933.1"/>
    <property type="molecule type" value="Genomic_DNA"/>
</dbReference>
<evidence type="ECO:0000256" key="3">
    <source>
        <dbReference type="ARBA" id="ARBA00022461"/>
    </source>
</evidence>